<protein>
    <recommendedName>
        <fullName evidence="3">Type III secretion protein</fullName>
    </recommendedName>
</protein>
<organism evidence="1 2">
    <name type="scientific">Vreelandella titanicae</name>
    <dbReference type="NCBI Taxonomy" id="664683"/>
    <lineage>
        <taxon>Bacteria</taxon>
        <taxon>Pseudomonadati</taxon>
        <taxon>Pseudomonadota</taxon>
        <taxon>Gammaproteobacteria</taxon>
        <taxon>Oceanospirillales</taxon>
        <taxon>Halomonadaceae</taxon>
        <taxon>Vreelandella</taxon>
    </lineage>
</organism>
<evidence type="ECO:0000313" key="2">
    <source>
        <dbReference type="Proteomes" id="UP000317288"/>
    </source>
</evidence>
<dbReference type="AlphaFoldDB" id="A0A558JEJ7"/>
<proteinExistence type="predicted"/>
<comment type="caution">
    <text evidence="1">The sequence shown here is derived from an EMBL/GenBank/DDBJ whole genome shotgun (WGS) entry which is preliminary data.</text>
</comment>
<name>A0A558JEJ7_9GAMM</name>
<dbReference type="Proteomes" id="UP000317288">
    <property type="component" value="Unassembled WGS sequence"/>
</dbReference>
<dbReference type="EMBL" id="VNFE01000001">
    <property type="protein sequence ID" value="TVU92049.1"/>
    <property type="molecule type" value="Genomic_DNA"/>
</dbReference>
<dbReference type="RefSeq" id="WP_144809811.1">
    <property type="nucleotide sequence ID" value="NZ_VNFE01000001.1"/>
</dbReference>
<accession>A0A558JEJ7</accession>
<gene>
    <name evidence="1" type="ORF">FQP89_02650</name>
</gene>
<evidence type="ECO:0000313" key="1">
    <source>
        <dbReference type="EMBL" id="TVU92049.1"/>
    </source>
</evidence>
<evidence type="ECO:0008006" key="3">
    <source>
        <dbReference type="Google" id="ProtNLM"/>
    </source>
</evidence>
<sequence>MNSASKRASESTAPGSDIEPPVRVALDHWVDCLDGIAADAMLRRWCTQPRFRQRLLARLQRRHQLASIAEQQLTDAADQALCQLDSDDFTACARAAGVIIHANAFVREIHAPRVAALKQRFGAELYSLALTYRDRGSAEFCAEDDLNALEAAVEHDGRRCLERWWQAQTMELRAWLRLGWAGQFEEPETIAADTAAVDIARLAATHGLFQVDDEERAGI</sequence>
<reference evidence="1 2" key="1">
    <citation type="submission" date="2019-07" db="EMBL/GenBank/DDBJ databases">
        <title>Diversity of Bacteria from Kongsfjorden, Arctic.</title>
        <authorList>
            <person name="Yu Y."/>
        </authorList>
    </citation>
    <scope>NUCLEOTIDE SEQUENCE [LARGE SCALE GENOMIC DNA]</scope>
    <source>
        <strain evidence="1 2">SM1922</strain>
    </source>
</reference>